<dbReference type="eggNOG" id="ENOG502STJV">
    <property type="taxonomic scope" value="Eukaryota"/>
</dbReference>
<dbReference type="SUPFAM" id="SSF50370">
    <property type="entry name" value="Ricin B-like lectins"/>
    <property type="match status" value="1"/>
</dbReference>
<gene>
    <name evidence="2" type="ORF">FOMPIDRAFT_123021</name>
</gene>
<dbReference type="Gene3D" id="2.80.10.50">
    <property type="match status" value="1"/>
</dbReference>
<dbReference type="InterPro" id="IPR035992">
    <property type="entry name" value="Ricin_B-like_lectins"/>
</dbReference>
<dbReference type="EMBL" id="KE504181">
    <property type="protein sequence ID" value="EPS96945.1"/>
    <property type="molecule type" value="Genomic_DNA"/>
</dbReference>
<keyword evidence="3" id="KW-1185">Reference proteome</keyword>
<evidence type="ECO:0000313" key="2">
    <source>
        <dbReference type="EMBL" id="EPS96945.1"/>
    </source>
</evidence>
<dbReference type="AlphaFoldDB" id="S8F5H1"/>
<dbReference type="Proteomes" id="UP000015241">
    <property type="component" value="Unassembled WGS sequence"/>
</dbReference>
<evidence type="ECO:0008006" key="4">
    <source>
        <dbReference type="Google" id="ProtNLM"/>
    </source>
</evidence>
<dbReference type="OrthoDB" id="3228793at2759"/>
<protein>
    <recommendedName>
        <fullName evidence="4">Ricin B lectin domain-containing protein</fullName>
    </recommendedName>
</protein>
<reference evidence="2 3" key="1">
    <citation type="journal article" date="2012" name="Science">
        <title>The Paleozoic origin of enzymatic lignin decomposition reconstructed from 31 fungal genomes.</title>
        <authorList>
            <person name="Floudas D."/>
            <person name="Binder M."/>
            <person name="Riley R."/>
            <person name="Barry K."/>
            <person name="Blanchette R.A."/>
            <person name="Henrissat B."/>
            <person name="Martinez A.T."/>
            <person name="Otillar R."/>
            <person name="Spatafora J.W."/>
            <person name="Yadav J.S."/>
            <person name="Aerts A."/>
            <person name="Benoit I."/>
            <person name="Boyd A."/>
            <person name="Carlson A."/>
            <person name="Copeland A."/>
            <person name="Coutinho P.M."/>
            <person name="de Vries R.P."/>
            <person name="Ferreira P."/>
            <person name="Findley K."/>
            <person name="Foster B."/>
            <person name="Gaskell J."/>
            <person name="Glotzer D."/>
            <person name="Gorecki P."/>
            <person name="Heitman J."/>
            <person name="Hesse C."/>
            <person name="Hori C."/>
            <person name="Igarashi K."/>
            <person name="Jurgens J.A."/>
            <person name="Kallen N."/>
            <person name="Kersten P."/>
            <person name="Kohler A."/>
            <person name="Kuees U."/>
            <person name="Kumar T.K.A."/>
            <person name="Kuo A."/>
            <person name="LaButti K."/>
            <person name="Larrondo L.F."/>
            <person name="Lindquist E."/>
            <person name="Ling A."/>
            <person name="Lombard V."/>
            <person name="Lucas S."/>
            <person name="Lundell T."/>
            <person name="Martin R."/>
            <person name="McLaughlin D.J."/>
            <person name="Morgenstern I."/>
            <person name="Morin E."/>
            <person name="Murat C."/>
            <person name="Nagy L.G."/>
            <person name="Nolan M."/>
            <person name="Ohm R.A."/>
            <person name="Patyshakuliyeva A."/>
            <person name="Rokas A."/>
            <person name="Ruiz-Duenas F.J."/>
            <person name="Sabat G."/>
            <person name="Salamov A."/>
            <person name="Samejima M."/>
            <person name="Schmutz J."/>
            <person name="Slot J.C."/>
            <person name="St John F."/>
            <person name="Stenlid J."/>
            <person name="Sun H."/>
            <person name="Sun S."/>
            <person name="Syed K."/>
            <person name="Tsang A."/>
            <person name="Wiebenga A."/>
            <person name="Young D."/>
            <person name="Pisabarro A."/>
            <person name="Eastwood D.C."/>
            <person name="Martin F."/>
            <person name="Cullen D."/>
            <person name="Grigoriev I.V."/>
            <person name="Hibbett D.S."/>
        </authorList>
    </citation>
    <scope>NUCLEOTIDE SEQUENCE</scope>
    <source>
        <strain evidence="3">FP-58527</strain>
    </source>
</reference>
<dbReference type="InParanoid" id="S8F5H1"/>
<dbReference type="CDD" id="cd23422">
    <property type="entry name" value="beta-trefoil_Ricin_MPL_CNL"/>
    <property type="match status" value="1"/>
</dbReference>
<evidence type="ECO:0000256" key="1">
    <source>
        <dbReference type="SAM" id="MobiDB-lite"/>
    </source>
</evidence>
<evidence type="ECO:0000313" key="3">
    <source>
        <dbReference type="Proteomes" id="UP000015241"/>
    </source>
</evidence>
<sequence length="278" mass="30281">MPGAESPKVGVRVNHEERAEVAEESGVEDADGKKSGDELELLIPPVPPEANAPSEGEQPVTNVPDAGAHVSDSPTHIWLPGTHVLVNARGGTALDLCGADQRNLIGWPIHMGPNQQWEFIPSGKGYMIRSACPSQCGLYLTVEELREYAPIIASPYPVSWNVEFDESTKGAIRISWPNTSFVMDLADWGNTEPGTKVQLMPARPDALCQLWRFTRCTAAKDSEEEEKIARSETKPVVSETIIVSEGKEYITTTRTTTTTTVTTVTTVTRTPRPGDNTQ</sequence>
<proteinExistence type="predicted"/>
<dbReference type="HOGENOM" id="CLU_087343_0_0_1"/>
<accession>S8F5H1</accession>
<feature type="region of interest" description="Disordered" evidence="1">
    <location>
        <begin position="1"/>
        <end position="61"/>
    </location>
</feature>
<name>S8F5H1_FOMSC</name>
<organism evidence="2 3">
    <name type="scientific">Fomitopsis schrenkii</name>
    <name type="common">Brown rot fungus</name>
    <dbReference type="NCBI Taxonomy" id="2126942"/>
    <lineage>
        <taxon>Eukaryota</taxon>
        <taxon>Fungi</taxon>
        <taxon>Dikarya</taxon>
        <taxon>Basidiomycota</taxon>
        <taxon>Agaricomycotina</taxon>
        <taxon>Agaricomycetes</taxon>
        <taxon>Polyporales</taxon>
        <taxon>Fomitopsis</taxon>
    </lineage>
</organism>